<evidence type="ECO:0000256" key="1">
    <source>
        <dbReference type="ARBA" id="ARBA00006096"/>
    </source>
</evidence>
<evidence type="ECO:0000313" key="3">
    <source>
        <dbReference type="EMBL" id="MCG2617625.1"/>
    </source>
</evidence>
<reference evidence="3" key="1">
    <citation type="submission" date="2022-01" db="EMBL/GenBank/DDBJ databases">
        <authorList>
            <person name="Jo J.-H."/>
            <person name="Im W.-T."/>
        </authorList>
    </citation>
    <scope>NUCLEOTIDE SEQUENCE</scope>
    <source>
        <strain evidence="3">NA20</strain>
    </source>
</reference>
<dbReference type="SUPFAM" id="SSF56601">
    <property type="entry name" value="beta-lactamase/transpeptidase-like"/>
    <property type="match status" value="1"/>
</dbReference>
<dbReference type="Pfam" id="PF02113">
    <property type="entry name" value="Peptidase_S13"/>
    <property type="match status" value="2"/>
</dbReference>
<dbReference type="InterPro" id="IPR000667">
    <property type="entry name" value="Peptidase_S13"/>
</dbReference>
<proteinExistence type="inferred from homology"/>
<evidence type="ECO:0000256" key="2">
    <source>
        <dbReference type="ARBA" id="ARBA00022801"/>
    </source>
</evidence>
<dbReference type="PANTHER" id="PTHR30023">
    <property type="entry name" value="D-ALANYL-D-ALANINE CARBOXYPEPTIDASE"/>
    <property type="match status" value="1"/>
</dbReference>
<organism evidence="3 4">
    <name type="scientific">Terrimonas ginsenosidimutans</name>
    <dbReference type="NCBI Taxonomy" id="2908004"/>
    <lineage>
        <taxon>Bacteria</taxon>
        <taxon>Pseudomonadati</taxon>
        <taxon>Bacteroidota</taxon>
        <taxon>Chitinophagia</taxon>
        <taxon>Chitinophagales</taxon>
        <taxon>Chitinophagaceae</taxon>
        <taxon>Terrimonas</taxon>
    </lineage>
</organism>
<keyword evidence="3" id="KW-0121">Carboxypeptidase</keyword>
<dbReference type="Proteomes" id="UP001165367">
    <property type="component" value="Unassembled WGS sequence"/>
</dbReference>
<dbReference type="EMBL" id="JAKLTR010000023">
    <property type="protein sequence ID" value="MCG2617625.1"/>
    <property type="molecule type" value="Genomic_DNA"/>
</dbReference>
<dbReference type="PANTHER" id="PTHR30023:SF0">
    <property type="entry name" value="PENICILLIN-SENSITIVE CARBOXYPEPTIDASE A"/>
    <property type="match status" value="1"/>
</dbReference>
<keyword evidence="2 3" id="KW-0378">Hydrolase</keyword>
<dbReference type="InterPro" id="IPR012338">
    <property type="entry name" value="Beta-lactam/transpept-like"/>
</dbReference>
<keyword evidence="3" id="KW-0645">Protease</keyword>
<comment type="similarity">
    <text evidence="1">Belongs to the peptidase S13 family.</text>
</comment>
<comment type="caution">
    <text evidence="3">The sequence shown here is derived from an EMBL/GenBank/DDBJ whole genome shotgun (WGS) entry which is preliminary data.</text>
</comment>
<protein>
    <submittedName>
        <fullName evidence="3">D-alanyl-D-alanine carboxypeptidase</fullName>
        <ecNumber evidence="3">3.4.16.4</ecNumber>
    </submittedName>
</protein>
<evidence type="ECO:0000313" key="4">
    <source>
        <dbReference type="Proteomes" id="UP001165367"/>
    </source>
</evidence>
<accession>A0ABS9KZ84</accession>
<sequence>MRSQPKFTRKYGWILLPFFLFSCSSSKVFRSAKQDLLNENVIGSAHIGISIYDVDSRKFIFDHDGDKYFVPASNTKIPACYAAMKYLGNKLPVFIYEEKGKDTIVIQGMGNPDFLHPDFKDQEAFSFLKKYRHIILSHQNFDDFLGNGWAWNDYMEPYMANRGELPLYGNIVFAKWKNGSLHVIPSYFKKNEVPPNDLKPAFDVMKGFQLNHFFFIPGTKTSAEIPFTPDIEDLAALLADTLHVSVEPQIRQMGKTAAYFRSRSVDSVLAPMMHRSDNFFAEQMLLMVSQQLLGKMNDADIIDTLLKTDLATLPQKPKWVDGSGLSRYNLFTPQDFVMILDKMRSEFGMERIKTIFPTGGEGTISSYYQEEKGQIFAKTGTLSGVVALSGYLYTKKGKLLLFSVLVNNHNGSATDVRRAVERFIRKTRSIK</sequence>
<dbReference type="Gene3D" id="3.40.710.10">
    <property type="entry name" value="DD-peptidase/beta-lactamase superfamily"/>
    <property type="match status" value="2"/>
</dbReference>
<gene>
    <name evidence="3" type="ORF">LZZ85_25215</name>
</gene>
<name>A0ABS9KZ84_9BACT</name>
<dbReference type="PRINTS" id="PR00922">
    <property type="entry name" value="DADACBPTASE3"/>
</dbReference>
<keyword evidence="4" id="KW-1185">Reference proteome</keyword>
<dbReference type="EC" id="3.4.16.4" evidence="3"/>
<dbReference type="GO" id="GO:0009002">
    <property type="term" value="F:serine-type D-Ala-D-Ala carboxypeptidase activity"/>
    <property type="evidence" value="ECO:0007669"/>
    <property type="project" value="UniProtKB-EC"/>
</dbReference>
<dbReference type="RefSeq" id="WP_237876420.1">
    <property type="nucleotide sequence ID" value="NZ_JAKLTR010000023.1"/>
</dbReference>
<dbReference type="PROSITE" id="PS51257">
    <property type="entry name" value="PROKAR_LIPOPROTEIN"/>
    <property type="match status" value="1"/>
</dbReference>